<evidence type="ECO:0000259" key="2">
    <source>
        <dbReference type="SMART" id="SM00954"/>
    </source>
</evidence>
<keyword evidence="4" id="KW-1185">Reference proteome</keyword>
<dbReference type="RefSeq" id="WP_202751018.1">
    <property type="nucleotide sequence ID" value="NZ_JAESWC010000018.1"/>
</dbReference>
<evidence type="ECO:0000256" key="1">
    <source>
        <dbReference type="ARBA" id="ARBA00004976"/>
    </source>
</evidence>
<dbReference type="Pfam" id="PF04607">
    <property type="entry name" value="RelA_SpoT"/>
    <property type="match status" value="1"/>
</dbReference>
<accession>A0ABS1TFZ6</accession>
<dbReference type="SMART" id="SM00954">
    <property type="entry name" value="RelA_SpoT"/>
    <property type="match status" value="1"/>
</dbReference>
<dbReference type="InterPro" id="IPR043519">
    <property type="entry name" value="NT_sf"/>
</dbReference>
<dbReference type="PANTHER" id="PTHR41773:SF1">
    <property type="entry name" value="RELA_SPOT DOMAIN-CONTAINING PROTEIN"/>
    <property type="match status" value="1"/>
</dbReference>
<dbReference type="PANTHER" id="PTHR41773">
    <property type="entry name" value="GTP PYROPHOSPHATASE-RELATED"/>
    <property type="match status" value="1"/>
</dbReference>
<evidence type="ECO:0000313" key="4">
    <source>
        <dbReference type="Proteomes" id="UP000632377"/>
    </source>
</evidence>
<dbReference type="EMBL" id="JAESWC010000018">
    <property type="protein sequence ID" value="MBL4938295.1"/>
    <property type="molecule type" value="Genomic_DNA"/>
</dbReference>
<sequence>MNFTKDYFLKKYNFTDAELKENNISWETLNGIYNDFTDYINLYESQVDFIANTLRTHNKIHSVKARVKDAEHLVEKIIRKTPDRRKKYGDSFQFSVQNYKHEITDLIGVRAIHIFKEDWEDIHSFITNTWRVGEITANVREGDDTKRFEELNIAIQSRKSGYRSVHYLIESYPTNEKVIAEIQVRTIFEEGYGEIDHQLRYSHDQIPEVLALNLLLLNRIAGSSDEMASLINMLNRNWTDMEAKYENIIANKNKEIENLIGKIDKITSIETKDKQELLLSLNKIIMKDEFANLAEDLNKAF</sequence>
<dbReference type="Proteomes" id="UP000632377">
    <property type="component" value="Unassembled WGS sequence"/>
</dbReference>
<dbReference type="InterPro" id="IPR007685">
    <property type="entry name" value="RelA_SpoT"/>
</dbReference>
<protein>
    <submittedName>
        <fullName evidence="3">RelA/SpoT domain-containing protein</fullName>
    </submittedName>
</protein>
<gene>
    <name evidence="3" type="ORF">JK636_21515</name>
</gene>
<feature type="domain" description="RelA/SpoT" evidence="2">
    <location>
        <begin position="65"/>
        <end position="207"/>
    </location>
</feature>
<proteinExistence type="predicted"/>
<comment type="pathway">
    <text evidence="1">Purine metabolism; ppGpp biosynthesis; ppGpp from GTP: step 1/2.</text>
</comment>
<evidence type="ECO:0000313" key="3">
    <source>
        <dbReference type="EMBL" id="MBL4938295.1"/>
    </source>
</evidence>
<dbReference type="SUPFAM" id="SSF81301">
    <property type="entry name" value="Nucleotidyltransferase"/>
    <property type="match status" value="1"/>
</dbReference>
<reference evidence="3 4" key="1">
    <citation type="submission" date="2021-01" db="EMBL/GenBank/DDBJ databases">
        <title>Genome public.</title>
        <authorList>
            <person name="Liu C."/>
            <person name="Sun Q."/>
        </authorList>
    </citation>
    <scope>NUCLEOTIDE SEQUENCE [LARGE SCALE GENOMIC DNA]</scope>
    <source>
        <strain evidence="3 4">YIM B02515</strain>
    </source>
</reference>
<comment type="caution">
    <text evidence="3">The sequence shown here is derived from an EMBL/GenBank/DDBJ whole genome shotgun (WGS) entry which is preliminary data.</text>
</comment>
<dbReference type="Gene3D" id="3.30.460.10">
    <property type="entry name" value="Beta Polymerase, domain 2"/>
    <property type="match status" value="1"/>
</dbReference>
<dbReference type="CDD" id="cd05399">
    <property type="entry name" value="NT_Rel-Spo_like"/>
    <property type="match status" value="1"/>
</dbReference>
<organism evidence="3 4">
    <name type="scientific">Clostridium rhizosphaerae</name>
    <dbReference type="NCBI Taxonomy" id="2803861"/>
    <lineage>
        <taxon>Bacteria</taxon>
        <taxon>Bacillati</taxon>
        <taxon>Bacillota</taxon>
        <taxon>Clostridia</taxon>
        <taxon>Eubacteriales</taxon>
        <taxon>Clostridiaceae</taxon>
        <taxon>Clostridium</taxon>
    </lineage>
</organism>
<name>A0ABS1TFZ6_9CLOT</name>